<keyword evidence="2" id="KW-0677">Repeat</keyword>
<dbReference type="PANTHER" id="PTHR47447:SF28">
    <property type="entry name" value="PENTACOTRIPEPTIDE-REPEAT REGION OF PRORP DOMAIN-CONTAINING PROTEIN"/>
    <property type="match status" value="1"/>
</dbReference>
<proteinExistence type="inferred from homology"/>
<feature type="repeat" description="PPR" evidence="3">
    <location>
        <begin position="463"/>
        <end position="497"/>
    </location>
</feature>
<dbReference type="Pfam" id="PF13041">
    <property type="entry name" value="PPR_2"/>
    <property type="match status" value="6"/>
</dbReference>
<dbReference type="Pfam" id="PF01535">
    <property type="entry name" value="PPR"/>
    <property type="match status" value="5"/>
</dbReference>
<dbReference type="Gene3D" id="1.25.40.10">
    <property type="entry name" value="Tetratricopeptide repeat domain"/>
    <property type="match status" value="7"/>
</dbReference>
<feature type="repeat" description="PPR" evidence="3">
    <location>
        <begin position="568"/>
        <end position="602"/>
    </location>
</feature>
<feature type="repeat" description="PPR" evidence="3">
    <location>
        <begin position="294"/>
        <end position="328"/>
    </location>
</feature>
<evidence type="ECO:0000256" key="2">
    <source>
        <dbReference type="ARBA" id="ARBA00022737"/>
    </source>
</evidence>
<feature type="repeat" description="PPR" evidence="3">
    <location>
        <begin position="779"/>
        <end position="813"/>
    </location>
</feature>
<dbReference type="AlphaFoldDB" id="A0A843UVM1"/>
<feature type="repeat" description="PPR" evidence="3">
    <location>
        <begin position="638"/>
        <end position="672"/>
    </location>
</feature>
<evidence type="ECO:0008006" key="6">
    <source>
        <dbReference type="Google" id="ProtNLM"/>
    </source>
</evidence>
<evidence type="ECO:0000313" key="4">
    <source>
        <dbReference type="EMBL" id="MQL85720.1"/>
    </source>
</evidence>
<feature type="repeat" description="PPR" evidence="3">
    <location>
        <begin position="190"/>
        <end position="224"/>
    </location>
</feature>
<dbReference type="OrthoDB" id="185373at2759"/>
<comment type="caution">
    <text evidence="4">The sequence shown here is derived from an EMBL/GenBank/DDBJ whole genome shotgun (WGS) entry which is preliminary data.</text>
</comment>
<feature type="repeat" description="PPR" evidence="3">
    <location>
        <begin position="709"/>
        <end position="743"/>
    </location>
</feature>
<dbReference type="InterPro" id="IPR002885">
    <property type="entry name" value="PPR_rpt"/>
</dbReference>
<organism evidence="4 5">
    <name type="scientific">Colocasia esculenta</name>
    <name type="common">Wild taro</name>
    <name type="synonym">Arum esculentum</name>
    <dbReference type="NCBI Taxonomy" id="4460"/>
    <lineage>
        <taxon>Eukaryota</taxon>
        <taxon>Viridiplantae</taxon>
        <taxon>Streptophyta</taxon>
        <taxon>Embryophyta</taxon>
        <taxon>Tracheophyta</taxon>
        <taxon>Spermatophyta</taxon>
        <taxon>Magnoliopsida</taxon>
        <taxon>Liliopsida</taxon>
        <taxon>Araceae</taxon>
        <taxon>Aroideae</taxon>
        <taxon>Colocasieae</taxon>
        <taxon>Colocasia</taxon>
    </lineage>
</organism>
<feature type="repeat" description="PPR" evidence="3">
    <location>
        <begin position="498"/>
        <end position="532"/>
    </location>
</feature>
<dbReference type="Proteomes" id="UP000652761">
    <property type="component" value="Unassembled WGS sequence"/>
</dbReference>
<feature type="repeat" description="PPR" evidence="3">
    <location>
        <begin position="744"/>
        <end position="778"/>
    </location>
</feature>
<dbReference type="NCBIfam" id="TIGR00756">
    <property type="entry name" value="PPR"/>
    <property type="match status" value="13"/>
</dbReference>
<sequence length="861" mass="96390">MAAPLTRKTAPFTPPRCFSPHCNSIHRLLLSLSTNHSLRLKHTLPSAAPGAAHYNRIHITHQLFDVFSKPSNQRGDDQLRSLGQRLTPEAVEAALKDLKGWRRAHELFLWASSQERYRHNCYTYNAMASILSRAGRKAPLKALAVVAVERQCPMTPGALGFLIRCLGYQGLIEEANYMFDNAEKLGCVPNSYTFNCLLEGLAKSGMVDMMESRLSQMSAHGMLVDKYTLTPILKTYCNAGKLECAMVVFDEFCGKGWVDEYVFTILLVSFCRWGEVDKTWKLVERMEGMKMKLNEKTFFILIHGFLKEGRVDRALAMFQKMKDFGFSGDLALYGALINGLCDGRELKQALHSYLEMKKNRILPDVQLISKMISAFCGEGDFVTAKQLLEVDGENIDFGRLVFLYNAFLGGLIDHGDVEGAQFLLRMMMEFEAAGNMSGDSSHNDHSTSAVCAALRFKKTVRPNADSFSVVVCGLCRAHKLDMALELIDDMVAFGCTGNLLMYNNLISDLCAVDRLDESLELLRKLREFGLEPTKYTHNSIFGCLCKRGDAPAAIDLMKEMHHYGHVPWIKHCTLIVKQLCKQGKVDESCKFLDDMVEVGFIPDMIAYSAAIHGLCKIGNVDKALEIFRKVSVDWYLPDVVAHNIIINGFCNAGRLMEAEDILTEMLEKGLVPSVVTYNLMMNAWCKEENIDVAVTCFSKIVDNEECSPTVVTFTILINGLLNAGRSEDALAYWIKMKEKGCSPNKIAYAALIHGLCKCGMEDTALEYFKEMSDKDIERDVSVCLTLLNSLASKGSPLEAFEVLKEMVQKVQFPSPVGKNYQLLKDAICGLCKDTRTSSDVMRMIEEGRIPVIHNLDMIWGT</sequence>
<evidence type="ECO:0000256" key="1">
    <source>
        <dbReference type="ARBA" id="ARBA00007626"/>
    </source>
</evidence>
<accession>A0A843UVM1</accession>
<reference evidence="4" key="1">
    <citation type="submission" date="2017-07" db="EMBL/GenBank/DDBJ databases">
        <title>Taro Niue Genome Assembly and Annotation.</title>
        <authorList>
            <person name="Atibalentja N."/>
            <person name="Keating K."/>
            <person name="Fields C.J."/>
        </authorList>
    </citation>
    <scope>NUCLEOTIDE SEQUENCE</scope>
    <source>
        <strain evidence="4">Niue_2</strain>
        <tissue evidence="4">Leaf</tissue>
    </source>
</reference>
<feature type="repeat" description="PPR" evidence="3">
    <location>
        <begin position="533"/>
        <end position="567"/>
    </location>
</feature>
<dbReference type="PANTHER" id="PTHR47447">
    <property type="entry name" value="OS03G0856100 PROTEIN"/>
    <property type="match status" value="1"/>
</dbReference>
<evidence type="ECO:0000256" key="3">
    <source>
        <dbReference type="PROSITE-ProRule" id="PRU00708"/>
    </source>
</evidence>
<dbReference type="EMBL" id="NMUH01000846">
    <property type="protein sequence ID" value="MQL85720.1"/>
    <property type="molecule type" value="Genomic_DNA"/>
</dbReference>
<feature type="repeat" description="PPR" evidence="3">
    <location>
        <begin position="329"/>
        <end position="363"/>
    </location>
</feature>
<name>A0A843UVM1_COLES</name>
<feature type="repeat" description="PPR" evidence="3">
    <location>
        <begin position="259"/>
        <end position="293"/>
    </location>
</feature>
<protein>
    <recommendedName>
        <fullName evidence="6">Pentatricopeptide repeat-containing protein</fullName>
    </recommendedName>
</protein>
<keyword evidence="5" id="KW-1185">Reference proteome</keyword>
<comment type="similarity">
    <text evidence="1">Belongs to the PPR family. P subfamily.</text>
</comment>
<feature type="repeat" description="PPR" evidence="3">
    <location>
        <begin position="603"/>
        <end position="637"/>
    </location>
</feature>
<dbReference type="SUPFAM" id="SSF81901">
    <property type="entry name" value="HCP-like"/>
    <property type="match status" value="2"/>
</dbReference>
<evidence type="ECO:0000313" key="5">
    <source>
        <dbReference type="Proteomes" id="UP000652761"/>
    </source>
</evidence>
<feature type="repeat" description="PPR" evidence="3">
    <location>
        <begin position="673"/>
        <end position="708"/>
    </location>
</feature>
<dbReference type="PROSITE" id="PS51375">
    <property type="entry name" value="PPR"/>
    <property type="match status" value="14"/>
</dbReference>
<dbReference type="InterPro" id="IPR011990">
    <property type="entry name" value="TPR-like_helical_dom_sf"/>
</dbReference>
<gene>
    <name evidence="4" type="ORF">Taro_018250</name>
</gene>